<reference evidence="11 12" key="1">
    <citation type="submission" date="2024-09" db="EMBL/GenBank/DDBJ databases">
        <authorList>
            <person name="Lee S.D."/>
        </authorList>
    </citation>
    <scope>NUCLEOTIDE SEQUENCE [LARGE SCALE GENOMIC DNA]</scope>
    <source>
        <strain evidence="11 12">N1-3</strain>
    </source>
</reference>
<feature type="signal peptide" evidence="10">
    <location>
        <begin position="1"/>
        <end position="18"/>
    </location>
</feature>
<gene>
    <name evidence="11" type="ORF">ACEZDB_24305</name>
</gene>
<dbReference type="GO" id="GO:0016491">
    <property type="term" value="F:oxidoreductase activity"/>
    <property type="evidence" value="ECO:0007669"/>
    <property type="project" value="UniProtKB-KW"/>
</dbReference>
<comment type="caution">
    <text evidence="11">The sequence shown here is derived from an EMBL/GenBank/DDBJ whole genome shotgun (WGS) entry which is preliminary data.</text>
</comment>
<evidence type="ECO:0000256" key="1">
    <source>
        <dbReference type="ARBA" id="ARBA00001917"/>
    </source>
</evidence>
<evidence type="ECO:0000256" key="2">
    <source>
        <dbReference type="ARBA" id="ARBA00009881"/>
    </source>
</evidence>
<dbReference type="PANTHER" id="PTHR42747">
    <property type="entry name" value="NITRONATE MONOOXYGENASE-RELATED"/>
    <property type="match status" value="1"/>
</dbReference>
<comment type="similarity">
    <text evidence="2">Belongs to the nitronate monooxygenase family. NMO class I subfamily.</text>
</comment>
<protein>
    <recommendedName>
        <fullName evidence="8">Propionate 3-nitronate monooxygenase</fullName>
    </recommendedName>
</protein>
<dbReference type="Gene3D" id="3.20.20.70">
    <property type="entry name" value="Aldolase class I"/>
    <property type="match status" value="1"/>
</dbReference>
<dbReference type="PANTHER" id="PTHR42747:SF3">
    <property type="entry name" value="NITRONATE MONOOXYGENASE-RELATED"/>
    <property type="match status" value="1"/>
</dbReference>
<dbReference type="RefSeq" id="WP_380555974.1">
    <property type="nucleotide sequence ID" value="NZ_JBHEZY010000010.1"/>
</dbReference>
<evidence type="ECO:0000256" key="10">
    <source>
        <dbReference type="SAM" id="SignalP"/>
    </source>
</evidence>
<dbReference type="CDD" id="cd04730">
    <property type="entry name" value="NPD_like"/>
    <property type="match status" value="1"/>
</dbReference>
<comment type="catalytic activity">
    <reaction evidence="9">
        <text>3 propionate 3-nitronate + 3 O2 + H2O = 3 3-oxopropanoate + 2 nitrate + nitrite + H2O2 + 3 H(+)</text>
        <dbReference type="Rhea" id="RHEA:57332"/>
        <dbReference type="ChEBI" id="CHEBI:15377"/>
        <dbReference type="ChEBI" id="CHEBI:15378"/>
        <dbReference type="ChEBI" id="CHEBI:15379"/>
        <dbReference type="ChEBI" id="CHEBI:16240"/>
        <dbReference type="ChEBI" id="CHEBI:16301"/>
        <dbReference type="ChEBI" id="CHEBI:17632"/>
        <dbReference type="ChEBI" id="CHEBI:33190"/>
        <dbReference type="ChEBI" id="CHEBI:136067"/>
    </reaction>
</comment>
<evidence type="ECO:0000256" key="3">
    <source>
        <dbReference type="ARBA" id="ARBA00022575"/>
    </source>
</evidence>
<name>A0ABV6X6Z5_9ACTN</name>
<keyword evidence="4" id="KW-0285">Flavoprotein</keyword>
<keyword evidence="6 11" id="KW-0560">Oxidoreductase</keyword>
<dbReference type="InterPro" id="IPR013785">
    <property type="entry name" value="Aldolase_TIM"/>
</dbReference>
<keyword evidence="5" id="KW-0288">FMN</keyword>
<keyword evidence="3" id="KW-0216">Detoxification</keyword>
<dbReference type="EMBL" id="JBHEZY010000010">
    <property type="protein sequence ID" value="MFC1433777.1"/>
    <property type="molecule type" value="Genomic_DNA"/>
</dbReference>
<dbReference type="SUPFAM" id="SSF51412">
    <property type="entry name" value="Inosine monophosphate dehydrogenase (IMPDH)"/>
    <property type="match status" value="1"/>
</dbReference>
<keyword evidence="10" id="KW-0732">Signal</keyword>
<feature type="chain" id="PRO_5046319727" description="Propionate 3-nitronate monooxygenase" evidence="10">
    <location>
        <begin position="19"/>
        <end position="345"/>
    </location>
</feature>
<evidence type="ECO:0000256" key="6">
    <source>
        <dbReference type="ARBA" id="ARBA00023002"/>
    </source>
</evidence>
<evidence type="ECO:0000256" key="8">
    <source>
        <dbReference type="ARBA" id="ARBA00031155"/>
    </source>
</evidence>
<evidence type="ECO:0000256" key="9">
    <source>
        <dbReference type="ARBA" id="ARBA00049401"/>
    </source>
</evidence>
<comment type="cofactor">
    <cofactor evidence="1">
        <name>FMN</name>
        <dbReference type="ChEBI" id="CHEBI:58210"/>
    </cofactor>
</comment>
<evidence type="ECO:0000256" key="5">
    <source>
        <dbReference type="ARBA" id="ARBA00022643"/>
    </source>
</evidence>
<proteinExistence type="inferred from homology"/>
<dbReference type="Proteomes" id="UP001592530">
    <property type="component" value="Unassembled WGS sequence"/>
</dbReference>
<evidence type="ECO:0000313" key="12">
    <source>
        <dbReference type="Proteomes" id="UP001592530"/>
    </source>
</evidence>
<sequence>MVMNSLLSTLGITAPVLAAPMAGGASTTALVAAAARSGGLGFVPAGYLDAQTLADRIAAVRAQRIPFGVNVFAPNPLPVDRAAFDAYAALLQAEADRHGLDLTASAPVEDDDAFAQKIDQLTADPVPLVSFTFGIPARSVIAKLQRAGTLVAQTVTSLDEARAAAEDGADILVVQAAAAGGHSGTLTPRVPLSQVPVADLVAMIHHAVDRPIIAAGGLATAADVAQTVAAGAQAAMVGTVLLRTDESGASAVHRAALADPEARETVLTRAFTGRPARALRNRFIDLFDRQAPYGYPALHHLTGPLRRAAAAAGDAGAVHLWAGTGYREARQEPAEQTLTRLAAAL</sequence>
<evidence type="ECO:0000313" key="11">
    <source>
        <dbReference type="EMBL" id="MFC1433777.1"/>
    </source>
</evidence>
<accession>A0ABV6X6Z5</accession>
<evidence type="ECO:0000256" key="4">
    <source>
        <dbReference type="ARBA" id="ARBA00022630"/>
    </source>
</evidence>
<evidence type="ECO:0000256" key="7">
    <source>
        <dbReference type="ARBA" id="ARBA00023033"/>
    </source>
</evidence>
<keyword evidence="7" id="KW-0503">Monooxygenase</keyword>
<dbReference type="InterPro" id="IPR004136">
    <property type="entry name" value="NMO"/>
</dbReference>
<organism evidence="11 12">
    <name type="scientific">Streptacidiphilus alkalitolerans</name>
    <dbReference type="NCBI Taxonomy" id="3342712"/>
    <lineage>
        <taxon>Bacteria</taxon>
        <taxon>Bacillati</taxon>
        <taxon>Actinomycetota</taxon>
        <taxon>Actinomycetes</taxon>
        <taxon>Kitasatosporales</taxon>
        <taxon>Streptomycetaceae</taxon>
        <taxon>Streptacidiphilus</taxon>
    </lineage>
</organism>
<dbReference type="Pfam" id="PF03060">
    <property type="entry name" value="NMO"/>
    <property type="match status" value="1"/>
</dbReference>